<dbReference type="EC" id="3.4.24.78" evidence="4"/>
<comment type="function">
    <text evidence="4">Initiates the rapid degradation of small, acid-soluble proteins during spore germination.</text>
</comment>
<dbReference type="NCBIfam" id="TIGR01441">
    <property type="entry name" value="GPR"/>
    <property type="match status" value="1"/>
</dbReference>
<dbReference type="Gene3D" id="3.40.50.1450">
    <property type="entry name" value="HybD-like"/>
    <property type="match status" value="2"/>
</dbReference>
<dbReference type="PIRSF" id="PIRSF019549">
    <property type="entry name" value="Peptidase_A25"/>
    <property type="match status" value="1"/>
</dbReference>
<dbReference type="InterPro" id="IPR023430">
    <property type="entry name" value="Pept_HybD-like_dom_sf"/>
</dbReference>
<evidence type="ECO:0000256" key="3">
    <source>
        <dbReference type="ARBA" id="ARBA00023145"/>
    </source>
</evidence>
<sequence>MAKELDLHAYGVRTDLAIESDEKKSLINHGVELEEKNENGIKITKMTIKQDAAVKMNKKPGAYLTFEAKALRTGDTEIEEKTEKLFAKYFAQFLKDLNIPEDAECLVVGLGNWKVTPDSLGPSVVGNILVTKHLFHLQPESVQKGYRPVSAITPGVMGLTGIETSDIILGVIDRLKPDFLIAIDALASRSIERVNTTIQVSDSGIHPGSGIGNNRKELSRNTLGIPVIAVGVPTVVDAVTITSDVLDLLLRHLEREMSGTEPSRALVPSWLPFGEKVDYAKLALPSKEKRAAFLGLVGTLNEDEKAQLIQEALGASGTQLMVTPKEVDFFIEKMGNVLAGGLNAALHRRVNQENVGHFTH</sequence>
<keyword evidence="3 4" id="KW-0865">Zymogen</keyword>
<reference evidence="5" key="2">
    <citation type="submission" date="2020-09" db="EMBL/GenBank/DDBJ databases">
        <authorList>
            <person name="Sun Q."/>
            <person name="Ohkuma M."/>
        </authorList>
    </citation>
    <scope>NUCLEOTIDE SEQUENCE</scope>
    <source>
        <strain evidence="5">JCM 15325</strain>
    </source>
</reference>
<comment type="subunit">
    <text evidence="4">Homotetramer.</text>
</comment>
<comment type="caution">
    <text evidence="5">The sequence shown here is derived from an EMBL/GenBank/DDBJ whole genome shotgun (WGS) entry which is preliminary data.</text>
</comment>
<keyword evidence="2 4" id="KW-0378">Hydrolase</keyword>
<gene>
    <name evidence="4 5" type="primary">gpr</name>
    <name evidence="5" type="ORF">GCM10007968_00510</name>
</gene>
<dbReference type="SUPFAM" id="SSF53163">
    <property type="entry name" value="HybD-like"/>
    <property type="match status" value="1"/>
</dbReference>
<name>A0A917RVQ6_9BACL</name>
<dbReference type="GO" id="GO:0006508">
    <property type="term" value="P:proteolysis"/>
    <property type="evidence" value="ECO:0007669"/>
    <property type="project" value="UniProtKB-UniRule"/>
</dbReference>
<keyword evidence="1 4" id="KW-0645">Protease</keyword>
<reference evidence="5" key="1">
    <citation type="journal article" date="2014" name="Int. J. Syst. Evol. Microbiol.">
        <title>Complete genome sequence of Corynebacterium casei LMG S-19264T (=DSM 44701T), isolated from a smear-ripened cheese.</title>
        <authorList>
            <consortium name="US DOE Joint Genome Institute (JGI-PGF)"/>
            <person name="Walter F."/>
            <person name="Albersmeier A."/>
            <person name="Kalinowski J."/>
            <person name="Ruckert C."/>
        </authorList>
    </citation>
    <scope>NUCLEOTIDE SEQUENCE</scope>
    <source>
        <strain evidence="5">JCM 15325</strain>
    </source>
</reference>
<dbReference type="Proteomes" id="UP000654670">
    <property type="component" value="Unassembled WGS sequence"/>
</dbReference>
<dbReference type="AlphaFoldDB" id="A0A917RVQ6"/>
<dbReference type="Pfam" id="PF03418">
    <property type="entry name" value="Peptidase_A25"/>
    <property type="match status" value="1"/>
</dbReference>
<evidence type="ECO:0000256" key="4">
    <source>
        <dbReference type="HAMAP-Rule" id="MF_00626"/>
    </source>
</evidence>
<dbReference type="InterPro" id="IPR005080">
    <property type="entry name" value="Peptidase_A25"/>
</dbReference>
<keyword evidence="6" id="KW-1185">Reference proteome</keyword>
<accession>A0A917RVQ6</accession>
<protein>
    <recommendedName>
        <fullName evidence="4">Germination protease</fullName>
        <ecNumber evidence="4">3.4.24.78</ecNumber>
    </recommendedName>
    <alternativeName>
        <fullName evidence="4">GPR endopeptidase</fullName>
    </alternativeName>
    <alternativeName>
        <fullName evidence="4">Germination proteinase</fullName>
    </alternativeName>
    <alternativeName>
        <fullName evidence="4">Spore protease</fullName>
    </alternativeName>
</protein>
<dbReference type="GO" id="GO:0004222">
    <property type="term" value="F:metalloendopeptidase activity"/>
    <property type="evidence" value="ECO:0007669"/>
    <property type="project" value="UniProtKB-UniRule"/>
</dbReference>
<evidence type="ECO:0000313" key="5">
    <source>
        <dbReference type="EMBL" id="GGL40477.1"/>
    </source>
</evidence>
<evidence type="ECO:0000313" key="6">
    <source>
        <dbReference type="Proteomes" id="UP000654670"/>
    </source>
</evidence>
<dbReference type="HAMAP" id="MF_00626">
    <property type="entry name" value="Germination_prot"/>
    <property type="match status" value="1"/>
</dbReference>
<feature type="chain" id="PRO_5038184669" description="Germination protease" evidence="4">
    <location>
        <begin position="16"/>
        <end position="360"/>
    </location>
</feature>
<organism evidence="5 6">
    <name type="scientific">Sporolactobacillus putidus</name>
    <dbReference type="NCBI Taxonomy" id="492735"/>
    <lineage>
        <taxon>Bacteria</taxon>
        <taxon>Bacillati</taxon>
        <taxon>Bacillota</taxon>
        <taxon>Bacilli</taxon>
        <taxon>Bacillales</taxon>
        <taxon>Sporolactobacillaceae</taxon>
        <taxon>Sporolactobacillus</taxon>
    </lineage>
</organism>
<dbReference type="GO" id="GO:0009847">
    <property type="term" value="P:spore germination"/>
    <property type="evidence" value="ECO:0007669"/>
    <property type="project" value="UniProtKB-UniRule"/>
</dbReference>
<evidence type="ECO:0000256" key="1">
    <source>
        <dbReference type="ARBA" id="ARBA00022670"/>
    </source>
</evidence>
<evidence type="ECO:0000256" key="2">
    <source>
        <dbReference type="ARBA" id="ARBA00022801"/>
    </source>
</evidence>
<proteinExistence type="inferred from homology"/>
<comment type="similarity">
    <text evidence="4">Belongs to the peptidase A25 family.</text>
</comment>
<dbReference type="RefSeq" id="WP_188800636.1">
    <property type="nucleotide sequence ID" value="NZ_BMOK01000001.1"/>
</dbReference>
<dbReference type="EMBL" id="BMOK01000001">
    <property type="protein sequence ID" value="GGL40477.1"/>
    <property type="molecule type" value="Genomic_DNA"/>
</dbReference>
<comment type="PTM">
    <text evidence="4">Autoproteolytically processed. The inactive tetrameric zymogen termed p46 autoprocesses to a smaller form termed p41, which is active only during spore germination.</text>
</comment>
<feature type="propeptide" id="PRO_5038184668" evidence="4">
    <location>
        <begin position="1"/>
        <end position="15"/>
    </location>
</feature>
<comment type="catalytic activity">
    <reaction evidence="4">
        <text>Endopeptidase action with P4 Glu or Asp, P1 preferably Glu &gt; Asp, P1' hydrophobic and P2' Ala.</text>
        <dbReference type="EC" id="3.4.24.78"/>
    </reaction>
</comment>